<sequence length="61" mass="7161">MTKKSKKRDVIIKANNNNNRSVKSFNKHNVIKYCHKRMKHSMLQQLGQGGEWTDGLEKTNF</sequence>
<evidence type="ECO:0000313" key="2">
    <source>
        <dbReference type="Proteomes" id="UP000887458"/>
    </source>
</evidence>
<name>A0ABQ8JIM8_DERPT</name>
<reference evidence="1 2" key="2">
    <citation type="journal article" date="2022" name="Mol. Biol. Evol.">
        <title>Comparative Genomics Reveals Insights into the Divergent Evolution of Astigmatic Mites and Household Pest Adaptations.</title>
        <authorList>
            <person name="Xiong Q."/>
            <person name="Wan A.T."/>
            <person name="Liu X."/>
            <person name="Fung C.S."/>
            <person name="Xiao X."/>
            <person name="Malainual N."/>
            <person name="Hou J."/>
            <person name="Wang L."/>
            <person name="Wang M."/>
            <person name="Yang K.Y."/>
            <person name="Cui Y."/>
            <person name="Leung E.L."/>
            <person name="Nong W."/>
            <person name="Shin S.K."/>
            <person name="Au S.W."/>
            <person name="Jeong K.Y."/>
            <person name="Chew F.T."/>
            <person name="Hui J.H."/>
            <person name="Leung T.F."/>
            <person name="Tungtrongchitr A."/>
            <person name="Zhong N."/>
            <person name="Liu Z."/>
            <person name="Tsui S.K."/>
        </authorList>
    </citation>
    <scope>NUCLEOTIDE SEQUENCE [LARGE SCALE GENOMIC DNA]</scope>
    <source>
        <strain evidence="1">Derp</strain>
    </source>
</reference>
<evidence type="ECO:0000313" key="1">
    <source>
        <dbReference type="EMBL" id="KAH9422467.1"/>
    </source>
</evidence>
<organism evidence="1 2">
    <name type="scientific">Dermatophagoides pteronyssinus</name>
    <name type="common">European house dust mite</name>
    <dbReference type="NCBI Taxonomy" id="6956"/>
    <lineage>
        <taxon>Eukaryota</taxon>
        <taxon>Metazoa</taxon>
        <taxon>Ecdysozoa</taxon>
        <taxon>Arthropoda</taxon>
        <taxon>Chelicerata</taxon>
        <taxon>Arachnida</taxon>
        <taxon>Acari</taxon>
        <taxon>Acariformes</taxon>
        <taxon>Sarcoptiformes</taxon>
        <taxon>Astigmata</taxon>
        <taxon>Psoroptidia</taxon>
        <taxon>Analgoidea</taxon>
        <taxon>Pyroglyphidae</taxon>
        <taxon>Dermatophagoidinae</taxon>
        <taxon>Dermatophagoides</taxon>
    </lineage>
</organism>
<accession>A0ABQ8JIM8</accession>
<proteinExistence type="predicted"/>
<gene>
    <name evidence="1" type="ORF">DERP_003143</name>
</gene>
<comment type="caution">
    <text evidence="1">The sequence shown here is derived from an EMBL/GenBank/DDBJ whole genome shotgun (WGS) entry which is preliminary data.</text>
</comment>
<dbReference type="EMBL" id="NJHN03000036">
    <property type="protein sequence ID" value="KAH9422467.1"/>
    <property type="molecule type" value="Genomic_DNA"/>
</dbReference>
<dbReference type="Proteomes" id="UP000887458">
    <property type="component" value="Unassembled WGS sequence"/>
</dbReference>
<keyword evidence="2" id="KW-1185">Reference proteome</keyword>
<reference evidence="1 2" key="1">
    <citation type="journal article" date="2018" name="J. Allergy Clin. Immunol.">
        <title>High-quality assembly of Dermatophagoides pteronyssinus genome and transcriptome reveals a wide range of novel allergens.</title>
        <authorList>
            <person name="Liu X.Y."/>
            <person name="Yang K.Y."/>
            <person name="Wang M.Q."/>
            <person name="Kwok J.S."/>
            <person name="Zeng X."/>
            <person name="Yang Z."/>
            <person name="Xiao X.J."/>
            <person name="Lau C.P."/>
            <person name="Li Y."/>
            <person name="Huang Z.M."/>
            <person name="Ba J.G."/>
            <person name="Yim A.K."/>
            <person name="Ouyang C.Y."/>
            <person name="Ngai S.M."/>
            <person name="Chan T.F."/>
            <person name="Leung E.L."/>
            <person name="Liu L."/>
            <person name="Liu Z.G."/>
            <person name="Tsui S.K."/>
        </authorList>
    </citation>
    <scope>NUCLEOTIDE SEQUENCE [LARGE SCALE GENOMIC DNA]</scope>
    <source>
        <strain evidence="1">Derp</strain>
    </source>
</reference>
<protein>
    <submittedName>
        <fullName evidence="1">Uncharacterized protein</fullName>
    </submittedName>
</protein>